<dbReference type="EMBL" id="HG322949">
    <property type="protein sequence ID" value="CDG80778.1"/>
    <property type="molecule type" value="Genomic_DNA"/>
</dbReference>
<dbReference type="STRING" id="1349767.GJA_110"/>
<accession>W0V0B6</accession>
<gene>
    <name evidence="1" type="ORF">GJA_110</name>
</gene>
<dbReference type="KEGG" id="jag:GJA_110"/>
<dbReference type="HOGENOM" id="CLU_3217306_0_0_4"/>
<protein>
    <submittedName>
        <fullName evidence="1">Uncharacterized protein</fullName>
    </submittedName>
</protein>
<evidence type="ECO:0000313" key="2">
    <source>
        <dbReference type="Proteomes" id="UP000027604"/>
    </source>
</evidence>
<reference evidence="1 2" key="1">
    <citation type="journal article" date="2015" name="Genome Announc.">
        <title>Genome Sequence of Mushroom Soft-Rot Pathogen Janthinobacterium agaricidamnosum.</title>
        <authorList>
            <person name="Graupner K."/>
            <person name="Lackner G."/>
            <person name="Hertweck C."/>
        </authorList>
    </citation>
    <scope>NUCLEOTIDE SEQUENCE [LARGE SCALE GENOMIC DNA]</scope>
    <source>
        <strain evidence="2">NBRC 102515 / DSM 9628</strain>
    </source>
</reference>
<sequence>MIYMRKFSMARQSCGALFPQKNRGFHQPDFGTCYIYFRQQSDAA</sequence>
<dbReference type="AlphaFoldDB" id="W0V0B6"/>
<dbReference type="Proteomes" id="UP000027604">
    <property type="component" value="Chromosome I"/>
</dbReference>
<name>W0V0B6_9BURK</name>
<keyword evidence="2" id="KW-1185">Reference proteome</keyword>
<proteinExistence type="predicted"/>
<evidence type="ECO:0000313" key="1">
    <source>
        <dbReference type="EMBL" id="CDG80778.1"/>
    </source>
</evidence>
<organism evidence="1 2">
    <name type="scientific">Janthinobacterium agaricidamnosum NBRC 102515 = DSM 9628</name>
    <dbReference type="NCBI Taxonomy" id="1349767"/>
    <lineage>
        <taxon>Bacteria</taxon>
        <taxon>Pseudomonadati</taxon>
        <taxon>Pseudomonadota</taxon>
        <taxon>Betaproteobacteria</taxon>
        <taxon>Burkholderiales</taxon>
        <taxon>Oxalobacteraceae</taxon>
        <taxon>Janthinobacterium</taxon>
    </lineage>
</organism>